<feature type="compositionally biased region" description="Basic residues" evidence="1">
    <location>
        <begin position="66"/>
        <end position="75"/>
    </location>
</feature>
<feature type="compositionally biased region" description="Basic and acidic residues" evidence="1">
    <location>
        <begin position="76"/>
        <end position="91"/>
    </location>
</feature>
<protein>
    <submittedName>
        <fullName evidence="2">Uncharacterized protein</fullName>
    </submittedName>
</protein>
<name>A0A8X6QIQ2_NEPPI</name>
<evidence type="ECO:0000313" key="3">
    <source>
        <dbReference type="Proteomes" id="UP000887013"/>
    </source>
</evidence>
<evidence type="ECO:0000256" key="1">
    <source>
        <dbReference type="SAM" id="MobiDB-lite"/>
    </source>
</evidence>
<keyword evidence="3" id="KW-1185">Reference proteome</keyword>
<dbReference type="Proteomes" id="UP000887013">
    <property type="component" value="Unassembled WGS sequence"/>
</dbReference>
<accession>A0A8X6QIQ2</accession>
<feature type="compositionally biased region" description="Polar residues" evidence="1">
    <location>
        <begin position="114"/>
        <end position="125"/>
    </location>
</feature>
<gene>
    <name evidence="2" type="ORF">NPIL_9931</name>
</gene>
<comment type="caution">
    <text evidence="2">The sequence shown here is derived from an EMBL/GenBank/DDBJ whole genome shotgun (WGS) entry which is preliminary data.</text>
</comment>
<dbReference type="AlphaFoldDB" id="A0A8X6QIQ2"/>
<dbReference type="EMBL" id="BMAW01082406">
    <property type="protein sequence ID" value="GFU29038.1"/>
    <property type="molecule type" value="Genomic_DNA"/>
</dbReference>
<reference evidence="2" key="1">
    <citation type="submission" date="2020-08" db="EMBL/GenBank/DDBJ databases">
        <title>Multicomponent nature underlies the extraordinary mechanical properties of spider dragline silk.</title>
        <authorList>
            <person name="Kono N."/>
            <person name="Nakamura H."/>
            <person name="Mori M."/>
            <person name="Yoshida Y."/>
            <person name="Ohtoshi R."/>
            <person name="Malay A.D."/>
            <person name="Moran D.A.P."/>
            <person name="Tomita M."/>
            <person name="Numata K."/>
            <person name="Arakawa K."/>
        </authorList>
    </citation>
    <scope>NUCLEOTIDE SEQUENCE</scope>
</reference>
<sequence length="125" mass="14464">MTIYAKQKRLFSRWILEYSMSPSRGEGLCGALKNTCQVNGESKSSRQETQHTKTGHSTRNQGGRHFEKRKQMTRPGRREKIQGARIIERLPNRRSLLRGSRGRERRDSKETGETIHNQQGIRQGT</sequence>
<proteinExistence type="predicted"/>
<feature type="region of interest" description="Disordered" evidence="1">
    <location>
        <begin position="39"/>
        <end position="125"/>
    </location>
</feature>
<feature type="compositionally biased region" description="Basic and acidic residues" evidence="1">
    <location>
        <begin position="101"/>
        <end position="113"/>
    </location>
</feature>
<organism evidence="2 3">
    <name type="scientific">Nephila pilipes</name>
    <name type="common">Giant wood spider</name>
    <name type="synonym">Nephila maculata</name>
    <dbReference type="NCBI Taxonomy" id="299642"/>
    <lineage>
        <taxon>Eukaryota</taxon>
        <taxon>Metazoa</taxon>
        <taxon>Ecdysozoa</taxon>
        <taxon>Arthropoda</taxon>
        <taxon>Chelicerata</taxon>
        <taxon>Arachnida</taxon>
        <taxon>Araneae</taxon>
        <taxon>Araneomorphae</taxon>
        <taxon>Entelegynae</taxon>
        <taxon>Araneoidea</taxon>
        <taxon>Nephilidae</taxon>
        <taxon>Nephila</taxon>
    </lineage>
</organism>
<evidence type="ECO:0000313" key="2">
    <source>
        <dbReference type="EMBL" id="GFU29038.1"/>
    </source>
</evidence>